<dbReference type="PANTHER" id="PTHR46093:SF18">
    <property type="entry name" value="FIBRONECTIN TYPE-III DOMAIN-CONTAINING PROTEIN"/>
    <property type="match status" value="1"/>
</dbReference>
<dbReference type="PANTHER" id="PTHR46093">
    <property type="entry name" value="ACYL-COA-BINDING DOMAIN-CONTAINING PROTEIN 5"/>
    <property type="match status" value="1"/>
</dbReference>
<evidence type="ECO:0000256" key="2">
    <source>
        <dbReference type="ARBA" id="ARBA00022441"/>
    </source>
</evidence>
<dbReference type="AlphaFoldDB" id="A0A067SUC0"/>
<dbReference type="InterPro" id="IPR015915">
    <property type="entry name" value="Kelch-typ_b-propeller"/>
</dbReference>
<evidence type="ECO:0000256" key="3">
    <source>
        <dbReference type="ARBA" id="ARBA00022490"/>
    </source>
</evidence>
<dbReference type="SMART" id="SM00612">
    <property type="entry name" value="Kelch"/>
    <property type="match status" value="3"/>
</dbReference>
<comment type="subcellular location">
    <subcellularLocation>
        <location evidence="1">Cytoplasm</location>
    </subcellularLocation>
</comment>
<accession>A0A067SUC0</accession>
<dbReference type="FunFam" id="2.120.10.80:FF:000049">
    <property type="entry name" value="Cell polarity protein (Tea1)"/>
    <property type="match status" value="1"/>
</dbReference>
<evidence type="ECO:0000256" key="1">
    <source>
        <dbReference type="ARBA" id="ARBA00004496"/>
    </source>
</evidence>
<dbReference type="OrthoDB" id="45365at2759"/>
<evidence type="ECO:0000313" key="8">
    <source>
        <dbReference type="Proteomes" id="UP000027222"/>
    </source>
</evidence>
<dbReference type="EMBL" id="KL142393">
    <property type="protein sequence ID" value="KDR71309.1"/>
    <property type="molecule type" value="Genomic_DNA"/>
</dbReference>
<proteinExistence type="predicted"/>
<organism evidence="7 8">
    <name type="scientific">Galerina marginata (strain CBS 339.88)</name>
    <dbReference type="NCBI Taxonomy" id="685588"/>
    <lineage>
        <taxon>Eukaryota</taxon>
        <taxon>Fungi</taxon>
        <taxon>Dikarya</taxon>
        <taxon>Basidiomycota</taxon>
        <taxon>Agaricomycotina</taxon>
        <taxon>Agaricomycetes</taxon>
        <taxon>Agaricomycetidae</taxon>
        <taxon>Agaricales</taxon>
        <taxon>Agaricineae</taxon>
        <taxon>Strophariaceae</taxon>
        <taxon>Galerina</taxon>
    </lineage>
</organism>
<evidence type="ECO:0000256" key="5">
    <source>
        <dbReference type="ARBA" id="ARBA00023054"/>
    </source>
</evidence>
<keyword evidence="5" id="KW-0175">Coiled coil</keyword>
<feature type="compositionally biased region" description="Polar residues" evidence="6">
    <location>
        <begin position="446"/>
        <end position="460"/>
    </location>
</feature>
<keyword evidence="3" id="KW-0963">Cytoplasm</keyword>
<dbReference type="Gene3D" id="2.120.10.80">
    <property type="entry name" value="Kelch-type beta propeller"/>
    <property type="match status" value="2"/>
</dbReference>
<dbReference type="GO" id="GO:0005737">
    <property type="term" value="C:cytoplasm"/>
    <property type="evidence" value="ECO:0007669"/>
    <property type="project" value="UniProtKB-SubCell"/>
</dbReference>
<dbReference type="InterPro" id="IPR006652">
    <property type="entry name" value="Kelch_1"/>
</dbReference>
<sequence>MSFSRRKPVPVLQPLANVIVAPIPSLALAQQSIALANGLVPKVKQEQQEPQPQQQPGSQIQNSINIPSANIQLSFRAQQQQPLQRPAFPWSTKRLNLLPPNNIINFGVAPPTLPSPSPFPRYGHTLPATATANGDLYLFGGLVRESARNDVYIFSTQDNSASLFQTTGEIPSPRLGHACVLVGNTFIVWGGDINTGTSSEPSDRQDNRLYFLNLISQDWFQLEVTRLAPVGRYGHTMIMVGTKFFVFGGQLNEMFFNDLWAFDLNPLRTRSTWDLWEPASTERPAPRTCHVCVTHRDQIIIFGGTDGNYHYNDTWSFNLQTKRWTEFTCMGFIPSAREGHAAAILGNVIYVFGGRGIDGQDLDDLAALNILNRRWYMFQNMGPSPSGRSGHAMASIGTKIFVLGGESFSSSRSDDPNLIHILETKNIRYPPDGSLRPPARAPQADHNYSQNSLITDEGTQNDTTTQATSMVSQDKDTQPAVLSLKEPFDAAYSAYVSGRDSAEGMSLYSVASSRTNSTDYGHYYTRWAISQETLQDSE</sequence>
<keyword evidence="2" id="KW-0880">Kelch repeat</keyword>
<name>A0A067SUC0_GALM3</name>
<keyword evidence="4" id="KW-0677">Repeat</keyword>
<gene>
    <name evidence="7" type="ORF">GALMADRAFT_281901</name>
</gene>
<protein>
    <recommendedName>
        <fullName evidence="9">Galactose oxidase</fullName>
    </recommendedName>
</protein>
<dbReference type="HOGENOM" id="CLU_037875_1_0_1"/>
<dbReference type="STRING" id="685588.A0A067SUC0"/>
<dbReference type="SUPFAM" id="SSF117281">
    <property type="entry name" value="Kelch motif"/>
    <property type="match status" value="1"/>
</dbReference>
<evidence type="ECO:0000313" key="7">
    <source>
        <dbReference type="EMBL" id="KDR71309.1"/>
    </source>
</evidence>
<evidence type="ECO:0000256" key="4">
    <source>
        <dbReference type="ARBA" id="ARBA00022737"/>
    </source>
</evidence>
<reference evidence="8" key="1">
    <citation type="journal article" date="2014" name="Proc. Natl. Acad. Sci. U.S.A.">
        <title>Extensive sampling of basidiomycete genomes demonstrates inadequacy of the white-rot/brown-rot paradigm for wood decay fungi.</title>
        <authorList>
            <person name="Riley R."/>
            <person name="Salamov A.A."/>
            <person name="Brown D.W."/>
            <person name="Nagy L.G."/>
            <person name="Floudas D."/>
            <person name="Held B.W."/>
            <person name="Levasseur A."/>
            <person name="Lombard V."/>
            <person name="Morin E."/>
            <person name="Otillar R."/>
            <person name="Lindquist E.A."/>
            <person name="Sun H."/>
            <person name="LaButti K.M."/>
            <person name="Schmutz J."/>
            <person name="Jabbour D."/>
            <person name="Luo H."/>
            <person name="Baker S.E."/>
            <person name="Pisabarro A.G."/>
            <person name="Walton J.D."/>
            <person name="Blanchette R.A."/>
            <person name="Henrissat B."/>
            <person name="Martin F."/>
            <person name="Cullen D."/>
            <person name="Hibbett D.S."/>
            <person name="Grigoriev I.V."/>
        </authorList>
    </citation>
    <scope>NUCLEOTIDE SEQUENCE [LARGE SCALE GENOMIC DNA]</scope>
    <source>
        <strain evidence="8">CBS 339.88</strain>
    </source>
</reference>
<evidence type="ECO:0008006" key="9">
    <source>
        <dbReference type="Google" id="ProtNLM"/>
    </source>
</evidence>
<dbReference type="Pfam" id="PF24681">
    <property type="entry name" value="Kelch_KLHDC2_KLHL20_DRC7"/>
    <property type="match status" value="1"/>
</dbReference>
<dbReference type="Proteomes" id="UP000027222">
    <property type="component" value="Unassembled WGS sequence"/>
</dbReference>
<feature type="region of interest" description="Disordered" evidence="6">
    <location>
        <begin position="429"/>
        <end position="460"/>
    </location>
</feature>
<keyword evidence="8" id="KW-1185">Reference proteome</keyword>
<evidence type="ECO:0000256" key="6">
    <source>
        <dbReference type="SAM" id="MobiDB-lite"/>
    </source>
</evidence>